<evidence type="ECO:0000256" key="3">
    <source>
        <dbReference type="ARBA" id="ARBA00022842"/>
    </source>
</evidence>
<dbReference type="PROSITE" id="PS00909">
    <property type="entry name" value="MR_MLE_2"/>
    <property type="match status" value="1"/>
</dbReference>
<name>K9HU54_9PROT</name>
<dbReference type="RefSeq" id="WP_009539645.1">
    <property type="nucleotide sequence ID" value="NZ_ANHY01000005.1"/>
</dbReference>
<dbReference type="EMBL" id="ANHY01000005">
    <property type="protein sequence ID" value="EKV31776.1"/>
    <property type="molecule type" value="Genomic_DNA"/>
</dbReference>
<dbReference type="Proteomes" id="UP000009881">
    <property type="component" value="Unassembled WGS sequence"/>
</dbReference>
<comment type="cofactor">
    <cofactor evidence="1">
        <name>Mg(2+)</name>
        <dbReference type="ChEBI" id="CHEBI:18420"/>
    </cofactor>
</comment>
<evidence type="ECO:0000259" key="4">
    <source>
        <dbReference type="SMART" id="SM00922"/>
    </source>
</evidence>
<comment type="caution">
    <text evidence="5">The sequence shown here is derived from an EMBL/GenBank/DDBJ whole genome shotgun (WGS) entry which is preliminary data.</text>
</comment>
<dbReference type="InterPro" id="IPR046945">
    <property type="entry name" value="RHMD-like"/>
</dbReference>
<dbReference type="STRING" id="1238182.C882_3527"/>
<dbReference type="OrthoDB" id="5290054at2"/>
<dbReference type="Gene3D" id="3.30.390.10">
    <property type="entry name" value="Enolase-like, N-terminal domain"/>
    <property type="match status" value="1"/>
</dbReference>
<organism evidence="5 6">
    <name type="scientific">Caenispirillum salinarum AK4</name>
    <dbReference type="NCBI Taxonomy" id="1238182"/>
    <lineage>
        <taxon>Bacteria</taxon>
        <taxon>Pseudomonadati</taxon>
        <taxon>Pseudomonadota</taxon>
        <taxon>Alphaproteobacteria</taxon>
        <taxon>Rhodospirillales</taxon>
        <taxon>Novispirillaceae</taxon>
        <taxon>Caenispirillum</taxon>
    </lineage>
</organism>
<dbReference type="SMART" id="SM00922">
    <property type="entry name" value="MR_MLE"/>
    <property type="match status" value="1"/>
</dbReference>
<evidence type="ECO:0000256" key="1">
    <source>
        <dbReference type="ARBA" id="ARBA00001946"/>
    </source>
</evidence>
<dbReference type="GO" id="GO:0009063">
    <property type="term" value="P:amino acid catabolic process"/>
    <property type="evidence" value="ECO:0007669"/>
    <property type="project" value="InterPro"/>
</dbReference>
<gene>
    <name evidence="5" type="ORF">C882_3527</name>
</gene>
<dbReference type="eggNOG" id="COG4948">
    <property type="taxonomic scope" value="Bacteria"/>
</dbReference>
<dbReference type="Pfam" id="PF13378">
    <property type="entry name" value="MR_MLE_C"/>
    <property type="match status" value="1"/>
</dbReference>
<dbReference type="AlphaFoldDB" id="K9HU54"/>
<sequence length="372" mass="39059">MPQSPGAPRVEAEITALQAAAYKFPTQDQPESDGTMEWSATTMVTVHLEAGGVVGFGYTYTDASAARLIADTLAGTVKGHSVLDPQAVWTAVRARMRNLGQPGLGACALSAIDAAVWDAKAKVLDVSLSTLLGQARPAIRAYGSGGFTSFDEDALRGQLAGWVEDGLRAVKLKVGRRPQEDLARVHAAREAVGPDVELMTDANGAYSRKEALALAQAFAAEGVTWLEEPVSSDAIASLAWLRDHGPAGLDITAGEYAWSPIDLRRLLEARAVDVLQADATRCGGVTGFLMADALCEAYDMPLSAHCAPSLHAALCCAAGRAVNLEYFHDHVRLETALLDGALTARDGVVAPDPSRPGLGLALKDADAARYAV</sequence>
<reference evidence="5 6" key="1">
    <citation type="journal article" date="2013" name="Genome Announc.">
        <title>Draft Genome Sequence of an Alphaproteobacterium, Caenispirillum salinarum AK4(T), Isolated from a Solar Saltern.</title>
        <authorList>
            <person name="Khatri I."/>
            <person name="Singh A."/>
            <person name="Korpole S."/>
            <person name="Pinnaka A.K."/>
            <person name="Subramanian S."/>
        </authorList>
    </citation>
    <scope>NUCLEOTIDE SEQUENCE [LARGE SCALE GENOMIC DNA]</scope>
    <source>
        <strain evidence="5 6">AK4</strain>
    </source>
</reference>
<keyword evidence="3" id="KW-0460">Magnesium</keyword>
<evidence type="ECO:0000256" key="2">
    <source>
        <dbReference type="ARBA" id="ARBA00022723"/>
    </source>
</evidence>
<dbReference type="SUPFAM" id="SSF51604">
    <property type="entry name" value="Enolase C-terminal domain-like"/>
    <property type="match status" value="1"/>
</dbReference>
<dbReference type="Gene3D" id="3.20.20.120">
    <property type="entry name" value="Enolase-like C-terminal domain"/>
    <property type="match status" value="1"/>
</dbReference>
<dbReference type="PATRIC" id="fig|1238182.3.peg.1198"/>
<dbReference type="InterPro" id="IPR036849">
    <property type="entry name" value="Enolase-like_C_sf"/>
</dbReference>
<dbReference type="PANTHER" id="PTHR13794">
    <property type="entry name" value="ENOLASE SUPERFAMILY, MANDELATE RACEMASE"/>
    <property type="match status" value="1"/>
</dbReference>
<dbReference type="InterPro" id="IPR013342">
    <property type="entry name" value="Mandelate_racemase_C"/>
</dbReference>
<keyword evidence="6" id="KW-1185">Reference proteome</keyword>
<dbReference type="SUPFAM" id="SSF54826">
    <property type="entry name" value="Enolase N-terminal domain-like"/>
    <property type="match status" value="1"/>
</dbReference>
<dbReference type="Pfam" id="PF02746">
    <property type="entry name" value="MR_MLE_N"/>
    <property type="match status" value="1"/>
</dbReference>
<feature type="domain" description="Mandelate racemase/muconate lactonizing enzyme C-terminal" evidence="4">
    <location>
        <begin position="152"/>
        <end position="248"/>
    </location>
</feature>
<dbReference type="GO" id="GO:0016836">
    <property type="term" value="F:hydro-lyase activity"/>
    <property type="evidence" value="ECO:0007669"/>
    <property type="project" value="TreeGrafter"/>
</dbReference>
<evidence type="ECO:0000313" key="6">
    <source>
        <dbReference type="Proteomes" id="UP000009881"/>
    </source>
</evidence>
<dbReference type="CDD" id="cd03328">
    <property type="entry name" value="MR_like_3"/>
    <property type="match status" value="1"/>
</dbReference>
<dbReference type="SFLD" id="SFLDS00001">
    <property type="entry name" value="Enolase"/>
    <property type="match status" value="1"/>
</dbReference>
<protein>
    <submittedName>
        <fullName evidence="5">Mandelate racemase</fullName>
    </submittedName>
</protein>
<dbReference type="InterPro" id="IPR013341">
    <property type="entry name" value="Mandelate_racemase_N_dom"/>
</dbReference>
<dbReference type="PANTHER" id="PTHR13794:SF58">
    <property type="entry name" value="MITOCHONDRIAL ENOLASE SUPERFAMILY MEMBER 1"/>
    <property type="match status" value="1"/>
</dbReference>
<dbReference type="InterPro" id="IPR029017">
    <property type="entry name" value="Enolase-like_N"/>
</dbReference>
<keyword evidence="2" id="KW-0479">Metal-binding</keyword>
<evidence type="ECO:0000313" key="5">
    <source>
        <dbReference type="EMBL" id="EKV31776.1"/>
    </source>
</evidence>
<dbReference type="GO" id="GO:0000287">
    <property type="term" value="F:magnesium ion binding"/>
    <property type="evidence" value="ECO:0007669"/>
    <property type="project" value="TreeGrafter"/>
</dbReference>
<dbReference type="SFLD" id="SFLDG00179">
    <property type="entry name" value="mandelate_racemase"/>
    <property type="match status" value="1"/>
</dbReference>
<accession>K9HU54</accession>
<dbReference type="InterPro" id="IPR029065">
    <property type="entry name" value="Enolase_C-like"/>
</dbReference>
<proteinExistence type="predicted"/>
<dbReference type="GO" id="GO:0016052">
    <property type="term" value="P:carbohydrate catabolic process"/>
    <property type="evidence" value="ECO:0007669"/>
    <property type="project" value="TreeGrafter"/>
</dbReference>
<dbReference type="InterPro" id="IPR018110">
    <property type="entry name" value="Mandel_Rmase/mucon_lact_enz_CS"/>
</dbReference>